<dbReference type="InterPro" id="IPR011990">
    <property type="entry name" value="TPR-like_helical_dom_sf"/>
</dbReference>
<evidence type="ECO:0000256" key="2">
    <source>
        <dbReference type="ARBA" id="ARBA00011375"/>
    </source>
</evidence>
<keyword evidence="10" id="KW-1185">Reference proteome</keyword>
<accession>A0A2H1C079</accession>
<evidence type="ECO:0000256" key="3">
    <source>
        <dbReference type="ARBA" id="ARBA00022490"/>
    </source>
</evidence>
<dbReference type="Proteomes" id="UP000230066">
    <property type="component" value="Unassembled WGS sequence"/>
</dbReference>
<evidence type="ECO:0000256" key="1">
    <source>
        <dbReference type="ARBA" id="ARBA00004245"/>
    </source>
</evidence>
<protein>
    <recommendedName>
        <fullName evidence="7">Regulator of microtubule dynamics protein 1</fullName>
    </recommendedName>
    <alternativeName>
        <fullName evidence="8">Protein FAM82B</fullName>
    </alternativeName>
</protein>
<dbReference type="GO" id="GO:0097431">
    <property type="term" value="C:mitotic spindle pole"/>
    <property type="evidence" value="ECO:0007669"/>
    <property type="project" value="TreeGrafter"/>
</dbReference>
<evidence type="ECO:0000256" key="6">
    <source>
        <dbReference type="ARBA" id="ARBA00023212"/>
    </source>
</evidence>
<comment type="subcellular location">
    <subcellularLocation>
        <location evidence="1">Cytoplasm</location>
        <location evidence="1">Cytoskeleton</location>
    </subcellularLocation>
</comment>
<gene>
    <name evidence="9" type="ORF">D915_008527</name>
</gene>
<dbReference type="InterPro" id="IPR049039">
    <property type="entry name" value="RMD1-3_a_helical_rpt"/>
</dbReference>
<dbReference type="PANTHER" id="PTHR16056:SF16">
    <property type="entry name" value="REGULATOR OF MICROTUBULE DYNAMICS PROTEIN 1"/>
    <property type="match status" value="1"/>
</dbReference>
<dbReference type="PANTHER" id="PTHR16056">
    <property type="entry name" value="REGULATOR OF MICROTUBULE DYNAMICS PROTEIN"/>
    <property type="match status" value="1"/>
</dbReference>
<sequence length="228" mass="26436">MEKADQLFDENKFGECRVVLENMARMKKDPEVAWRLARCYYKLLHGMPEKPSSSAIKELMTTAQTYLLDCLKEHPNKNSMAYTWLGITIDQLARLGGTKDRILKSYEIRENFEKALQCDPNNFLVHSCLGTWCFTVADLPDVKRKLASTFFAKPPQSTYEEALTYLRKSEELSPKHLIGNLYHLARTYRKLGDKQKAREYCQYVLEFKDSGSEAAETKNEVQDLMKKL</sequence>
<keyword evidence="4" id="KW-0677">Repeat</keyword>
<keyword evidence="5" id="KW-0802">TPR repeat</keyword>
<dbReference type="Gene3D" id="1.25.40.10">
    <property type="entry name" value="Tetratricopeptide repeat domain"/>
    <property type="match status" value="1"/>
</dbReference>
<dbReference type="GO" id="GO:0005737">
    <property type="term" value="C:cytoplasm"/>
    <property type="evidence" value="ECO:0007669"/>
    <property type="project" value="TreeGrafter"/>
</dbReference>
<comment type="subunit">
    <text evidence="2">Interacts with microtubules.</text>
</comment>
<name>A0A2H1C079_FASHE</name>
<evidence type="ECO:0000256" key="8">
    <source>
        <dbReference type="ARBA" id="ARBA00041958"/>
    </source>
</evidence>
<keyword evidence="6" id="KW-0206">Cytoskeleton</keyword>
<reference evidence="9" key="1">
    <citation type="submission" date="2019-03" db="EMBL/GenBank/DDBJ databases">
        <title>Improved annotation for the trematode Fasciola hepatica.</title>
        <authorList>
            <person name="Choi Y.-J."/>
            <person name="Martin J."/>
            <person name="Mitreva M."/>
        </authorList>
    </citation>
    <scope>NUCLEOTIDE SEQUENCE [LARGE SCALE GENOMIC DNA]</scope>
</reference>
<dbReference type="GO" id="GO:0005876">
    <property type="term" value="C:spindle microtubule"/>
    <property type="evidence" value="ECO:0007669"/>
    <property type="project" value="TreeGrafter"/>
</dbReference>
<evidence type="ECO:0000313" key="10">
    <source>
        <dbReference type="Proteomes" id="UP000230066"/>
    </source>
</evidence>
<evidence type="ECO:0000256" key="5">
    <source>
        <dbReference type="ARBA" id="ARBA00022803"/>
    </source>
</evidence>
<comment type="caution">
    <text evidence="9">The sequence shown here is derived from an EMBL/GenBank/DDBJ whole genome shotgun (WGS) entry which is preliminary data.</text>
</comment>
<dbReference type="AlphaFoldDB" id="A0A2H1C079"/>
<proteinExistence type="predicted"/>
<dbReference type="Pfam" id="PF21033">
    <property type="entry name" value="RMD1-3"/>
    <property type="match status" value="1"/>
</dbReference>
<dbReference type="EMBL" id="JXXN02004430">
    <property type="protein sequence ID" value="THD20591.1"/>
    <property type="molecule type" value="Genomic_DNA"/>
</dbReference>
<dbReference type="SUPFAM" id="SSF48452">
    <property type="entry name" value="TPR-like"/>
    <property type="match status" value="1"/>
</dbReference>
<dbReference type="GO" id="GO:0008017">
    <property type="term" value="F:microtubule binding"/>
    <property type="evidence" value="ECO:0007669"/>
    <property type="project" value="TreeGrafter"/>
</dbReference>
<evidence type="ECO:0000313" key="9">
    <source>
        <dbReference type="EMBL" id="THD20591.1"/>
    </source>
</evidence>
<evidence type="ECO:0000256" key="4">
    <source>
        <dbReference type="ARBA" id="ARBA00022737"/>
    </source>
</evidence>
<organism evidence="9 10">
    <name type="scientific">Fasciola hepatica</name>
    <name type="common">Liver fluke</name>
    <dbReference type="NCBI Taxonomy" id="6192"/>
    <lineage>
        <taxon>Eukaryota</taxon>
        <taxon>Metazoa</taxon>
        <taxon>Spiralia</taxon>
        <taxon>Lophotrochozoa</taxon>
        <taxon>Platyhelminthes</taxon>
        <taxon>Trematoda</taxon>
        <taxon>Digenea</taxon>
        <taxon>Plagiorchiida</taxon>
        <taxon>Echinostomata</taxon>
        <taxon>Echinostomatoidea</taxon>
        <taxon>Fasciolidae</taxon>
        <taxon>Fasciola</taxon>
    </lineage>
</organism>
<keyword evidence="3" id="KW-0963">Cytoplasm</keyword>
<evidence type="ECO:0000256" key="7">
    <source>
        <dbReference type="ARBA" id="ARBA00039966"/>
    </source>
</evidence>